<dbReference type="Proteomes" id="UP001193035">
    <property type="component" value="Unassembled WGS sequence"/>
</dbReference>
<dbReference type="PROSITE" id="PS00061">
    <property type="entry name" value="ADH_SHORT"/>
    <property type="match status" value="1"/>
</dbReference>
<sequence length="264" mass="27859">MLDKSDLALNLDPGRLFSLKDRVALVTGAAGGIASGVTQAYAAAGARLILADLNEAVHERAEAFREAGVDARALTFDVNDRAAARRGVEDAAAVFGRLDILVNNAAVIVRKPFLELEDSDWQKVIDTDLTAYFTVGQAAARIMVAQGGGRIINMGSIMGHVSRPNLVPYVAAKGAVHSFAQAAAADLAGTGVTVNVLAPGYTITEFSQANVKEFHDFVRDWTPCRRWGKPEDIAGAALLLASDAGAYINGQVIYIDGGFTAVTR</sequence>
<keyword evidence="2" id="KW-0560">Oxidoreductase</keyword>
<proteinExistence type="inferred from homology"/>
<reference evidence="3 4" key="1">
    <citation type="submission" date="2019-05" db="EMBL/GenBank/DDBJ databases">
        <title>Ruegeria sp. nov., isolated from tidal flat.</title>
        <authorList>
            <person name="Kim W."/>
        </authorList>
    </citation>
    <scope>NUCLEOTIDE SEQUENCE [LARGE SCALE GENOMIC DNA]</scope>
    <source>
        <strain evidence="3 4">CAU 1488</strain>
    </source>
</reference>
<accession>A0ABY2WT35</accession>
<dbReference type="Gene3D" id="3.40.50.720">
    <property type="entry name" value="NAD(P)-binding Rossmann-like Domain"/>
    <property type="match status" value="1"/>
</dbReference>
<dbReference type="RefSeq" id="WP_138844973.1">
    <property type="nucleotide sequence ID" value="NZ_VCPD01000008.1"/>
</dbReference>
<evidence type="ECO:0000256" key="2">
    <source>
        <dbReference type="ARBA" id="ARBA00023002"/>
    </source>
</evidence>
<comment type="similarity">
    <text evidence="1">Belongs to the short-chain dehydrogenases/reductases (SDR) family.</text>
</comment>
<dbReference type="PRINTS" id="PR00080">
    <property type="entry name" value="SDRFAMILY"/>
</dbReference>
<evidence type="ECO:0000313" key="4">
    <source>
        <dbReference type="Proteomes" id="UP001193035"/>
    </source>
</evidence>
<dbReference type="InterPro" id="IPR020904">
    <property type="entry name" value="Sc_DH/Rdtase_CS"/>
</dbReference>
<gene>
    <name evidence="3" type="ORF">FGK63_18250</name>
</gene>
<evidence type="ECO:0000256" key="1">
    <source>
        <dbReference type="ARBA" id="ARBA00006484"/>
    </source>
</evidence>
<dbReference type="EMBL" id="VCPD01000008">
    <property type="protein sequence ID" value="TMV04228.1"/>
    <property type="molecule type" value="Genomic_DNA"/>
</dbReference>
<dbReference type="SUPFAM" id="SSF51735">
    <property type="entry name" value="NAD(P)-binding Rossmann-fold domains"/>
    <property type="match status" value="1"/>
</dbReference>
<dbReference type="PANTHER" id="PTHR43669">
    <property type="entry name" value="5-KETO-D-GLUCONATE 5-REDUCTASE"/>
    <property type="match status" value="1"/>
</dbReference>
<dbReference type="PRINTS" id="PR00081">
    <property type="entry name" value="GDHRDH"/>
</dbReference>
<name>A0ABY2WT35_9RHOB</name>
<protein>
    <submittedName>
        <fullName evidence="3">SDR family oxidoreductase</fullName>
    </submittedName>
</protein>
<comment type="caution">
    <text evidence="3">The sequence shown here is derived from an EMBL/GenBank/DDBJ whole genome shotgun (WGS) entry which is preliminary data.</text>
</comment>
<keyword evidence="4" id="KW-1185">Reference proteome</keyword>
<organism evidence="3 4">
    <name type="scientific">Ruegeria sediminis</name>
    <dbReference type="NCBI Taxonomy" id="2583820"/>
    <lineage>
        <taxon>Bacteria</taxon>
        <taxon>Pseudomonadati</taxon>
        <taxon>Pseudomonadota</taxon>
        <taxon>Alphaproteobacteria</taxon>
        <taxon>Rhodobacterales</taxon>
        <taxon>Roseobacteraceae</taxon>
        <taxon>Ruegeria</taxon>
    </lineage>
</organism>
<dbReference type="Pfam" id="PF13561">
    <property type="entry name" value="adh_short_C2"/>
    <property type="match status" value="1"/>
</dbReference>
<dbReference type="PANTHER" id="PTHR43669:SF14">
    <property type="entry name" value="OXIDOREDUCTASE"/>
    <property type="match status" value="1"/>
</dbReference>
<evidence type="ECO:0000313" key="3">
    <source>
        <dbReference type="EMBL" id="TMV04228.1"/>
    </source>
</evidence>
<dbReference type="InterPro" id="IPR036291">
    <property type="entry name" value="NAD(P)-bd_dom_sf"/>
</dbReference>
<dbReference type="InterPro" id="IPR002347">
    <property type="entry name" value="SDR_fam"/>
</dbReference>